<gene>
    <name evidence="7" type="ORF">B0I36DRAFT_378421</name>
</gene>
<dbReference type="RefSeq" id="XP_046004496.1">
    <property type="nucleotide sequence ID" value="XM_046160677.1"/>
</dbReference>
<dbReference type="AlphaFoldDB" id="A0A9P9BFG9"/>
<evidence type="ECO:0000259" key="6">
    <source>
        <dbReference type="Pfam" id="PF08100"/>
    </source>
</evidence>
<dbReference type="Pfam" id="PF00891">
    <property type="entry name" value="Methyltransf_2"/>
    <property type="match status" value="1"/>
</dbReference>
<dbReference type="InterPro" id="IPR029063">
    <property type="entry name" value="SAM-dependent_MTases_sf"/>
</dbReference>
<evidence type="ECO:0000256" key="1">
    <source>
        <dbReference type="ARBA" id="ARBA00022603"/>
    </source>
</evidence>
<protein>
    <submittedName>
        <fullName evidence="7">Hydroxyindole O-methyltransferase</fullName>
    </submittedName>
</protein>
<accession>A0A9P9BFG9</accession>
<dbReference type="PANTHER" id="PTHR43712:SF17">
    <property type="entry name" value="O-METHYLTRANSFERASE"/>
    <property type="match status" value="1"/>
</dbReference>
<dbReference type="InterPro" id="IPR001077">
    <property type="entry name" value="COMT_C"/>
</dbReference>
<dbReference type="InterPro" id="IPR012967">
    <property type="entry name" value="COMT_dimerisation"/>
</dbReference>
<dbReference type="Pfam" id="PF08100">
    <property type="entry name" value="Dimerisation"/>
    <property type="match status" value="1"/>
</dbReference>
<dbReference type="InterPro" id="IPR036390">
    <property type="entry name" value="WH_DNA-bd_sf"/>
</dbReference>
<dbReference type="Gene3D" id="3.40.50.150">
    <property type="entry name" value="Vaccinia Virus protein VP39"/>
    <property type="match status" value="1"/>
</dbReference>
<feature type="domain" description="O-methyltransferase C-terminal" evidence="5">
    <location>
        <begin position="219"/>
        <end position="377"/>
    </location>
</feature>
<dbReference type="GO" id="GO:0008171">
    <property type="term" value="F:O-methyltransferase activity"/>
    <property type="evidence" value="ECO:0007669"/>
    <property type="project" value="InterPro"/>
</dbReference>
<dbReference type="GO" id="GO:0046983">
    <property type="term" value="F:protein dimerization activity"/>
    <property type="evidence" value="ECO:0007669"/>
    <property type="project" value="InterPro"/>
</dbReference>
<keyword evidence="8" id="KW-1185">Reference proteome</keyword>
<evidence type="ECO:0000313" key="7">
    <source>
        <dbReference type="EMBL" id="KAH7012120.1"/>
    </source>
</evidence>
<dbReference type="SUPFAM" id="SSF46785">
    <property type="entry name" value="Winged helix' DNA-binding domain"/>
    <property type="match status" value="1"/>
</dbReference>
<dbReference type="OrthoDB" id="3340390at2759"/>
<evidence type="ECO:0000256" key="2">
    <source>
        <dbReference type="ARBA" id="ARBA00022679"/>
    </source>
</evidence>
<keyword evidence="3" id="KW-0949">S-adenosyl-L-methionine</keyword>
<dbReference type="InterPro" id="IPR036388">
    <property type="entry name" value="WH-like_DNA-bd_sf"/>
</dbReference>
<dbReference type="PANTHER" id="PTHR43712">
    <property type="entry name" value="PUTATIVE (AFU_ORTHOLOGUE AFUA_4G14580)-RELATED"/>
    <property type="match status" value="1"/>
</dbReference>
<evidence type="ECO:0000256" key="3">
    <source>
        <dbReference type="ARBA" id="ARBA00022691"/>
    </source>
</evidence>
<keyword evidence="2" id="KW-0808">Transferase</keyword>
<evidence type="ECO:0000256" key="4">
    <source>
        <dbReference type="PIRSR" id="PIRSR005739-1"/>
    </source>
</evidence>
<feature type="domain" description="O-methyltransferase dimerisation" evidence="6">
    <location>
        <begin position="59"/>
        <end position="115"/>
    </location>
</feature>
<dbReference type="EMBL" id="JAGTJQ010000015">
    <property type="protein sequence ID" value="KAH7012120.1"/>
    <property type="molecule type" value="Genomic_DNA"/>
</dbReference>
<keyword evidence="1" id="KW-0489">Methyltransferase</keyword>
<dbReference type="Gene3D" id="1.10.10.10">
    <property type="entry name" value="Winged helix-like DNA-binding domain superfamily/Winged helix DNA-binding domain"/>
    <property type="match status" value="1"/>
</dbReference>
<dbReference type="GeneID" id="70190223"/>
<dbReference type="GO" id="GO:0032259">
    <property type="term" value="P:methylation"/>
    <property type="evidence" value="ECO:0007669"/>
    <property type="project" value="UniProtKB-KW"/>
</dbReference>
<sequence length="399" mass="44088">MTATTASCILAKLAATGDAYAKGQPGARESLIALSRELIANLELSSEFLQRSFWAEPAMCASIRLAVDLDIFGLLREAGAEGVLPDVLAEKVGMQASLLKRLMRHLVAMHVLELADGKLRANSLSNGLAMQDYQRSIMFCFDVSRPSLNSFPSYFKEMKYQEPALSKIDGPFNKAFGSPLPFFDWLNANPPNLQHFASFMACYRDGKPNWFESGFYPVQERLIAGFDPSIGEALVVDVGGGRGHDMVMFAARYHDHPGNIILQDQDVVIGEIESKDAQPFTAIAHDFYKPQPVMGARAYSLHSILHDWDDDHAAKILENLKPALKPGYSRVLLNEIVVSEDEPALAATAMDMMILGHLNVCERTEAHWRTIIEGVGLRVINIYRYPGSAESLIEAELAL</sequence>
<evidence type="ECO:0000313" key="8">
    <source>
        <dbReference type="Proteomes" id="UP000756346"/>
    </source>
</evidence>
<feature type="active site" description="Proton acceptor" evidence="4">
    <location>
        <position position="306"/>
    </location>
</feature>
<name>A0A9P9BFG9_9PEZI</name>
<dbReference type="Proteomes" id="UP000756346">
    <property type="component" value="Unassembled WGS sequence"/>
</dbReference>
<dbReference type="PIRSF" id="PIRSF005739">
    <property type="entry name" value="O-mtase"/>
    <property type="match status" value="1"/>
</dbReference>
<comment type="caution">
    <text evidence="7">The sequence shown here is derived from an EMBL/GenBank/DDBJ whole genome shotgun (WGS) entry which is preliminary data.</text>
</comment>
<dbReference type="InterPro" id="IPR016461">
    <property type="entry name" value="COMT-like"/>
</dbReference>
<evidence type="ECO:0000259" key="5">
    <source>
        <dbReference type="Pfam" id="PF00891"/>
    </source>
</evidence>
<dbReference type="SUPFAM" id="SSF53335">
    <property type="entry name" value="S-adenosyl-L-methionine-dependent methyltransferases"/>
    <property type="match status" value="1"/>
</dbReference>
<dbReference type="PROSITE" id="PS51683">
    <property type="entry name" value="SAM_OMT_II"/>
    <property type="match status" value="1"/>
</dbReference>
<proteinExistence type="predicted"/>
<organism evidence="7 8">
    <name type="scientific">Microdochium trichocladiopsis</name>
    <dbReference type="NCBI Taxonomy" id="1682393"/>
    <lineage>
        <taxon>Eukaryota</taxon>
        <taxon>Fungi</taxon>
        <taxon>Dikarya</taxon>
        <taxon>Ascomycota</taxon>
        <taxon>Pezizomycotina</taxon>
        <taxon>Sordariomycetes</taxon>
        <taxon>Xylariomycetidae</taxon>
        <taxon>Xylariales</taxon>
        <taxon>Microdochiaceae</taxon>
        <taxon>Microdochium</taxon>
    </lineage>
</organism>
<reference evidence="7" key="1">
    <citation type="journal article" date="2021" name="Nat. Commun.">
        <title>Genetic determinants of endophytism in the Arabidopsis root mycobiome.</title>
        <authorList>
            <person name="Mesny F."/>
            <person name="Miyauchi S."/>
            <person name="Thiergart T."/>
            <person name="Pickel B."/>
            <person name="Atanasova L."/>
            <person name="Karlsson M."/>
            <person name="Huettel B."/>
            <person name="Barry K.W."/>
            <person name="Haridas S."/>
            <person name="Chen C."/>
            <person name="Bauer D."/>
            <person name="Andreopoulos W."/>
            <person name="Pangilinan J."/>
            <person name="LaButti K."/>
            <person name="Riley R."/>
            <person name="Lipzen A."/>
            <person name="Clum A."/>
            <person name="Drula E."/>
            <person name="Henrissat B."/>
            <person name="Kohler A."/>
            <person name="Grigoriev I.V."/>
            <person name="Martin F.M."/>
            <person name="Hacquard S."/>
        </authorList>
    </citation>
    <scope>NUCLEOTIDE SEQUENCE</scope>
    <source>
        <strain evidence="7">MPI-CAGE-CH-0230</strain>
    </source>
</reference>